<dbReference type="Proteomes" id="UP001596037">
    <property type="component" value="Unassembled WGS sequence"/>
</dbReference>
<organism evidence="8 9">
    <name type="scientific">Caenimonas terrae</name>
    <dbReference type="NCBI Taxonomy" id="696074"/>
    <lineage>
        <taxon>Bacteria</taxon>
        <taxon>Pseudomonadati</taxon>
        <taxon>Pseudomonadota</taxon>
        <taxon>Betaproteobacteria</taxon>
        <taxon>Burkholderiales</taxon>
        <taxon>Comamonadaceae</taxon>
        <taxon>Caenimonas</taxon>
    </lineage>
</organism>
<dbReference type="PANTHER" id="PTHR33938:SF15">
    <property type="entry name" value="FERULOYL ESTERASE B-RELATED"/>
    <property type="match status" value="1"/>
</dbReference>
<dbReference type="GO" id="GO:0016787">
    <property type="term" value="F:hydrolase activity"/>
    <property type="evidence" value="ECO:0007669"/>
    <property type="project" value="UniProtKB-KW"/>
</dbReference>
<name>A0ABW0NGQ3_9BURK</name>
<dbReference type="InterPro" id="IPR011118">
    <property type="entry name" value="Tannase/feruloyl_esterase"/>
</dbReference>
<sequence length="547" mass="57741">MNQSSSFQRAQQSMLGLATAAMLVACGGGGGNDAAQLPPVAENVAIDPTSACTMQSFSAAKLTADAAVTVMDVSTGTTTGANPVSYCLVKLKVDPAININVAMPMKAWNGRFRAEGNGVYAGGVPALPQDSVRQSFVGVTTDTGHSTNFLSGAFGMASPGQPNTQLQIDFAYRSEHLMAGVGKQVVKAFYSKDPVRSYWYGCSTGGRQGMMMAQRFPGDYDAILAGAPAMHWDRFQAYQIWPQVVYKDEGVTPLSAGKRTLVTSRAVAACDPADGVTDGVIDDPRQCTYDPRRDTTITKAGCAAADGSCLSPNEASAVQRIWGGARTVNGSLLWPGVERGADLGALAGSTPTGGAAPFPVPIEQARYWVYFDPNWDWNVLTAQNYEGFFNDNIRTVGPLMATDTPDISSFKARGGKLIMYHGWADMLIMPQGTVNYYDRMTKAVAGADEFSRLYMVPGMGHCSGGAGTDSFGQGASGAVPLTPDRDIFRALMAWSEKGVAPASITAARIQSGATVRTRPLCPYPQVARYKGAGSTDDAANFSCVAAN</sequence>
<accession>A0ABW0NGQ3</accession>
<comment type="caution">
    <text evidence="8">The sequence shown here is derived from an EMBL/GenBank/DDBJ whole genome shotgun (WGS) entry which is preliminary data.</text>
</comment>
<keyword evidence="9" id="KW-1185">Reference proteome</keyword>
<proteinExistence type="inferred from homology"/>
<evidence type="ECO:0000256" key="3">
    <source>
        <dbReference type="ARBA" id="ARBA00022723"/>
    </source>
</evidence>
<evidence type="ECO:0000256" key="4">
    <source>
        <dbReference type="ARBA" id="ARBA00022729"/>
    </source>
</evidence>
<keyword evidence="6" id="KW-0106">Calcium</keyword>
<evidence type="ECO:0000256" key="1">
    <source>
        <dbReference type="ARBA" id="ARBA00006249"/>
    </source>
</evidence>
<dbReference type="RefSeq" id="WP_376851269.1">
    <property type="nucleotide sequence ID" value="NZ_JBHSMF010000009.1"/>
</dbReference>
<dbReference type="PANTHER" id="PTHR33938">
    <property type="entry name" value="FERULOYL ESTERASE B-RELATED"/>
    <property type="match status" value="1"/>
</dbReference>
<evidence type="ECO:0000313" key="9">
    <source>
        <dbReference type="Proteomes" id="UP001596037"/>
    </source>
</evidence>
<dbReference type="EMBL" id="JBHSMF010000009">
    <property type="protein sequence ID" value="MFC5499136.1"/>
    <property type="molecule type" value="Genomic_DNA"/>
</dbReference>
<comment type="similarity">
    <text evidence="1">Belongs to the tannase family.</text>
</comment>
<keyword evidence="4" id="KW-0732">Signal</keyword>
<keyword evidence="2" id="KW-0719">Serine esterase</keyword>
<gene>
    <name evidence="8" type="ORF">ACFPOE_16435</name>
</gene>
<protein>
    <submittedName>
        <fullName evidence="8">Tannase/feruloyl esterase family alpha/beta hydrolase</fullName>
    </submittedName>
</protein>
<evidence type="ECO:0000313" key="8">
    <source>
        <dbReference type="EMBL" id="MFC5499136.1"/>
    </source>
</evidence>
<dbReference type="SUPFAM" id="SSF53474">
    <property type="entry name" value="alpha/beta-Hydrolases"/>
    <property type="match status" value="1"/>
</dbReference>
<dbReference type="InterPro" id="IPR029058">
    <property type="entry name" value="AB_hydrolase_fold"/>
</dbReference>
<evidence type="ECO:0000256" key="6">
    <source>
        <dbReference type="ARBA" id="ARBA00022837"/>
    </source>
</evidence>
<keyword evidence="5 8" id="KW-0378">Hydrolase</keyword>
<evidence type="ECO:0000256" key="5">
    <source>
        <dbReference type="ARBA" id="ARBA00022801"/>
    </source>
</evidence>
<evidence type="ECO:0000256" key="2">
    <source>
        <dbReference type="ARBA" id="ARBA00022487"/>
    </source>
</evidence>
<keyword evidence="3" id="KW-0479">Metal-binding</keyword>
<keyword evidence="7" id="KW-1015">Disulfide bond</keyword>
<dbReference type="Pfam" id="PF07519">
    <property type="entry name" value="Tannase"/>
    <property type="match status" value="1"/>
</dbReference>
<reference evidence="9" key="1">
    <citation type="journal article" date="2019" name="Int. J. Syst. Evol. Microbiol.">
        <title>The Global Catalogue of Microorganisms (GCM) 10K type strain sequencing project: providing services to taxonomists for standard genome sequencing and annotation.</title>
        <authorList>
            <consortium name="The Broad Institute Genomics Platform"/>
            <consortium name="The Broad Institute Genome Sequencing Center for Infectious Disease"/>
            <person name="Wu L."/>
            <person name="Ma J."/>
        </authorList>
    </citation>
    <scope>NUCLEOTIDE SEQUENCE [LARGE SCALE GENOMIC DNA]</scope>
    <source>
        <strain evidence="9">CCUG 57401</strain>
    </source>
</reference>
<evidence type="ECO:0000256" key="7">
    <source>
        <dbReference type="ARBA" id="ARBA00023157"/>
    </source>
</evidence>